<dbReference type="OrthoDB" id="8527941at2"/>
<proteinExistence type="predicted"/>
<organism evidence="2 3">
    <name type="scientific">Acidovorax temperans</name>
    <dbReference type="NCBI Taxonomy" id="80878"/>
    <lineage>
        <taxon>Bacteria</taxon>
        <taxon>Pseudomonadati</taxon>
        <taxon>Pseudomonadota</taxon>
        <taxon>Betaproteobacteria</taxon>
        <taxon>Burkholderiales</taxon>
        <taxon>Comamonadaceae</taxon>
        <taxon>Acidovorax</taxon>
    </lineage>
</organism>
<evidence type="ECO:0000313" key="2">
    <source>
        <dbReference type="EMBL" id="KJA10957.1"/>
    </source>
</evidence>
<feature type="signal peptide" evidence="1">
    <location>
        <begin position="1"/>
        <end position="27"/>
    </location>
</feature>
<dbReference type="EMBL" id="JXYQ01000022">
    <property type="protein sequence ID" value="KJA10957.1"/>
    <property type="molecule type" value="Genomic_DNA"/>
</dbReference>
<dbReference type="PATRIC" id="fig|80878.5.peg.1111"/>
<dbReference type="RefSeq" id="WP_044397177.1">
    <property type="nucleotide sequence ID" value="NZ_JXYQ01000022.1"/>
</dbReference>
<dbReference type="Proteomes" id="UP000032566">
    <property type="component" value="Unassembled WGS sequence"/>
</dbReference>
<evidence type="ECO:0000256" key="1">
    <source>
        <dbReference type="SAM" id="SignalP"/>
    </source>
</evidence>
<dbReference type="Pfam" id="PF13689">
    <property type="entry name" value="DUF4154"/>
    <property type="match status" value="1"/>
</dbReference>
<keyword evidence="3" id="KW-1185">Reference proteome</keyword>
<comment type="caution">
    <text evidence="2">The sequence shown here is derived from an EMBL/GenBank/DDBJ whole genome shotgun (WGS) entry which is preliminary data.</text>
</comment>
<dbReference type="AlphaFoldDB" id="A0A0D7KAI1"/>
<reference evidence="2 3" key="1">
    <citation type="submission" date="2014-12" db="EMBL/GenBank/DDBJ databases">
        <title>Isolation of bacteria from lake water.</title>
        <authorList>
            <person name="Sheng K.-Y."/>
            <person name="Chin P.-S."/>
            <person name="Chan K.-G."/>
            <person name="Tan G.S."/>
        </authorList>
    </citation>
    <scope>NUCLEOTIDE SEQUENCE [LARGE SCALE GENOMIC DNA]</scope>
    <source>
        <strain evidence="2 3">KY4</strain>
    </source>
</reference>
<feature type="chain" id="PRO_5002320535" evidence="1">
    <location>
        <begin position="28"/>
        <end position="180"/>
    </location>
</feature>
<protein>
    <submittedName>
        <fullName evidence="2">Membrane protein</fullName>
    </submittedName>
</protein>
<gene>
    <name evidence="2" type="ORF">RP29_07980</name>
</gene>
<accession>A0A0D7KAI1</accession>
<evidence type="ECO:0000313" key="3">
    <source>
        <dbReference type="Proteomes" id="UP000032566"/>
    </source>
</evidence>
<dbReference type="InterPro" id="IPR025293">
    <property type="entry name" value="YfiR/HmsC-like"/>
</dbReference>
<keyword evidence="1" id="KW-0732">Signal</keyword>
<name>A0A0D7KAI1_9BURK</name>
<sequence length="180" mass="19901">MHSFLRSCGKPLWWLALLCGAWPAAHSAEPVAEQDLKAAYIFNFIQFIEWPEKQGSGNEFTVCVSPFSPLKRSLTALENKQTTRGQTIKIRHLEAATLRECEVLIVHNPDAEHVLRALRAAPQGHGVLTISDDMTFVDPDIVIALAQSDGRVVFHIHPEAATKAGLTISSRLLRLAKGTR</sequence>